<dbReference type="PRINTS" id="PR00081">
    <property type="entry name" value="GDHRDH"/>
</dbReference>
<dbReference type="InterPro" id="IPR020904">
    <property type="entry name" value="Sc_DH/Rdtase_CS"/>
</dbReference>
<dbReference type="PROSITE" id="PS00061">
    <property type="entry name" value="ADH_SHORT"/>
    <property type="match status" value="1"/>
</dbReference>
<dbReference type="Gene3D" id="3.40.50.720">
    <property type="entry name" value="NAD(P)-binding Rossmann-like Domain"/>
    <property type="match status" value="1"/>
</dbReference>
<protein>
    <recommendedName>
        <fullName evidence="3">Estradiol 17-beta-dehydrogenase 2</fullName>
    </recommendedName>
</protein>
<organism evidence="2">
    <name type="scientific">Octopus bimaculoides</name>
    <name type="common">California two-spotted octopus</name>
    <dbReference type="NCBI Taxonomy" id="37653"/>
    <lineage>
        <taxon>Eukaryota</taxon>
        <taxon>Metazoa</taxon>
        <taxon>Spiralia</taxon>
        <taxon>Lophotrochozoa</taxon>
        <taxon>Mollusca</taxon>
        <taxon>Cephalopoda</taxon>
        <taxon>Coleoidea</taxon>
        <taxon>Octopodiformes</taxon>
        <taxon>Octopoda</taxon>
        <taxon>Incirrata</taxon>
        <taxon>Octopodidae</taxon>
        <taxon>Octopus</taxon>
    </lineage>
</organism>
<dbReference type="STRING" id="37653.A0A0L8G553"/>
<keyword evidence="1" id="KW-0560">Oxidoreductase</keyword>
<dbReference type="Pfam" id="PF00106">
    <property type="entry name" value="adh_short"/>
    <property type="match status" value="1"/>
</dbReference>
<dbReference type="PANTHER" id="PTHR43313:SF50">
    <property type="entry name" value="GH26015P"/>
    <property type="match status" value="1"/>
</dbReference>
<dbReference type="GO" id="GO:0016491">
    <property type="term" value="F:oxidoreductase activity"/>
    <property type="evidence" value="ECO:0007669"/>
    <property type="project" value="UniProtKB-KW"/>
</dbReference>
<dbReference type="SUPFAM" id="SSF51735">
    <property type="entry name" value="NAD(P)-binding Rossmann-fold domains"/>
    <property type="match status" value="1"/>
</dbReference>
<dbReference type="InterPro" id="IPR002347">
    <property type="entry name" value="SDR_fam"/>
</dbReference>
<dbReference type="EMBL" id="KQ424026">
    <property type="protein sequence ID" value="KOF71700.1"/>
    <property type="molecule type" value="Genomic_DNA"/>
</dbReference>
<dbReference type="InterPro" id="IPR036291">
    <property type="entry name" value="NAD(P)-bd_dom_sf"/>
</dbReference>
<dbReference type="AlphaFoldDB" id="A0A0L8G553"/>
<dbReference type="OMA" id="WSRRMAL"/>
<dbReference type="KEGG" id="obi:106879334"/>
<proteinExistence type="predicted"/>
<gene>
    <name evidence="2" type="ORF">OCBIM_22000636mg</name>
</gene>
<dbReference type="PANTHER" id="PTHR43313">
    <property type="entry name" value="SHORT-CHAIN DEHYDROGENASE/REDUCTASE FAMILY 9C"/>
    <property type="match status" value="1"/>
</dbReference>
<reference evidence="2" key="1">
    <citation type="submission" date="2015-07" db="EMBL/GenBank/DDBJ databases">
        <title>MeaNS - Measles Nucleotide Surveillance Program.</title>
        <authorList>
            <person name="Tran T."/>
            <person name="Druce J."/>
        </authorList>
    </citation>
    <scope>NUCLEOTIDE SEQUENCE</scope>
    <source>
        <strain evidence="2">UCB-OBI-ISO-001</strain>
        <tissue evidence="2">Gonad</tissue>
    </source>
</reference>
<name>A0A0L8G553_OCTBM</name>
<accession>A0A0L8G553</accession>
<evidence type="ECO:0000313" key="2">
    <source>
        <dbReference type="EMBL" id="KOF71700.1"/>
    </source>
</evidence>
<dbReference type="GO" id="GO:0008202">
    <property type="term" value="P:steroid metabolic process"/>
    <property type="evidence" value="ECO:0007669"/>
    <property type="project" value="TreeGrafter"/>
</dbReference>
<sequence>MLSGIADGISSQAEKSVDNEASMETFQSLFLTKELLYLCLCSLALELPQTKAKLYLMIKLAAVLAIYWLSNSLLPQQRHIRDLIIVSLILLLINKNIKKLLLNINNKAILVTGCDQGFGHGLAVRLDKLGFIVFAGCLYKDGEGAHSLQRKCSSRLHVLQLDVSDCSQVENAFEKVKDILGEESLWGLVNNAGICYIGNSEIISTDDSLKIMDVNFRGPFLLCRKFLPLLRRSQGRIVNVSSNAGLAPVALMGAYCCSKSALFMLSEVLRAENEQWGVKVSTIVPSGYKTGIISYDKVEMAQKWWQQAPKIVQKDFGREGFFINTKHTDSMLSSDFSPVFEAMIDGLLSPEPKQIYYKGFLSRLIPFLYSHLPYCLWEPIAGILTEWFEFTPAYNPK</sequence>
<dbReference type="OrthoDB" id="9876299at2759"/>
<evidence type="ECO:0000256" key="1">
    <source>
        <dbReference type="ARBA" id="ARBA00023002"/>
    </source>
</evidence>
<evidence type="ECO:0008006" key="3">
    <source>
        <dbReference type="Google" id="ProtNLM"/>
    </source>
</evidence>